<keyword evidence="2" id="KW-1185">Reference proteome</keyword>
<dbReference type="EMBL" id="VSRR010086273">
    <property type="protein sequence ID" value="MPC91008.1"/>
    <property type="molecule type" value="Genomic_DNA"/>
</dbReference>
<comment type="caution">
    <text evidence="1">The sequence shown here is derived from an EMBL/GenBank/DDBJ whole genome shotgun (WGS) entry which is preliminary data.</text>
</comment>
<dbReference type="AlphaFoldDB" id="A0A5B7JDH2"/>
<proteinExistence type="predicted"/>
<protein>
    <submittedName>
        <fullName evidence="1">Uncharacterized protein</fullName>
    </submittedName>
</protein>
<evidence type="ECO:0000313" key="2">
    <source>
        <dbReference type="Proteomes" id="UP000324222"/>
    </source>
</evidence>
<sequence length="89" mass="9728">MKCLVFPQGELSDLYGSLSVGGSEGGESTTSLETIMRINSFLNNSLDLHNIVPDTSSRHSIGEQGQGTPHQPHLFYRHANTYSFRSVSS</sequence>
<name>A0A5B7JDH2_PORTR</name>
<dbReference type="Proteomes" id="UP000324222">
    <property type="component" value="Unassembled WGS sequence"/>
</dbReference>
<accession>A0A5B7JDH2</accession>
<reference evidence="1 2" key="1">
    <citation type="submission" date="2019-05" db="EMBL/GenBank/DDBJ databases">
        <title>Another draft genome of Portunus trituberculatus and its Hox gene families provides insights of decapod evolution.</title>
        <authorList>
            <person name="Jeong J.-H."/>
            <person name="Song I."/>
            <person name="Kim S."/>
            <person name="Choi T."/>
            <person name="Kim D."/>
            <person name="Ryu S."/>
            <person name="Kim W."/>
        </authorList>
    </citation>
    <scope>NUCLEOTIDE SEQUENCE [LARGE SCALE GENOMIC DNA]</scope>
    <source>
        <tissue evidence="1">Muscle</tissue>
    </source>
</reference>
<evidence type="ECO:0000313" key="1">
    <source>
        <dbReference type="EMBL" id="MPC91008.1"/>
    </source>
</evidence>
<gene>
    <name evidence="1" type="ORF">E2C01_086016</name>
</gene>
<organism evidence="1 2">
    <name type="scientific">Portunus trituberculatus</name>
    <name type="common">Swimming crab</name>
    <name type="synonym">Neptunus trituberculatus</name>
    <dbReference type="NCBI Taxonomy" id="210409"/>
    <lineage>
        <taxon>Eukaryota</taxon>
        <taxon>Metazoa</taxon>
        <taxon>Ecdysozoa</taxon>
        <taxon>Arthropoda</taxon>
        <taxon>Crustacea</taxon>
        <taxon>Multicrustacea</taxon>
        <taxon>Malacostraca</taxon>
        <taxon>Eumalacostraca</taxon>
        <taxon>Eucarida</taxon>
        <taxon>Decapoda</taxon>
        <taxon>Pleocyemata</taxon>
        <taxon>Brachyura</taxon>
        <taxon>Eubrachyura</taxon>
        <taxon>Portunoidea</taxon>
        <taxon>Portunidae</taxon>
        <taxon>Portuninae</taxon>
        <taxon>Portunus</taxon>
    </lineage>
</organism>